<dbReference type="PANTHER" id="PTHR45774:SF3">
    <property type="entry name" value="BTB (POZ) DOMAIN-CONTAINING 2B-RELATED"/>
    <property type="match status" value="1"/>
</dbReference>
<protein>
    <recommendedName>
        <fullName evidence="4">BTB domain-containing protein</fullName>
    </recommendedName>
</protein>
<dbReference type="STRING" id="947166.A0A1D1VQK4"/>
<dbReference type="AlphaFoldDB" id="A0A1D1VQK4"/>
<reference evidence="5 6" key="1">
    <citation type="journal article" date="2016" name="Nat. Commun.">
        <title>Extremotolerant tardigrade genome and improved radiotolerance of human cultured cells by tardigrade-unique protein.</title>
        <authorList>
            <person name="Hashimoto T."/>
            <person name="Horikawa D.D."/>
            <person name="Saito Y."/>
            <person name="Kuwahara H."/>
            <person name="Kozuka-Hata H."/>
            <person name="Shin-I T."/>
            <person name="Minakuchi Y."/>
            <person name="Ohishi K."/>
            <person name="Motoyama A."/>
            <person name="Aizu T."/>
            <person name="Enomoto A."/>
            <person name="Kondo K."/>
            <person name="Tanaka S."/>
            <person name="Hara Y."/>
            <person name="Koshikawa S."/>
            <person name="Sagara H."/>
            <person name="Miura T."/>
            <person name="Yokobori S."/>
            <person name="Miyagawa K."/>
            <person name="Suzuki Y."/>
            <person name="Kubo T."/>
            <person name="Oyama M."/>
            <person name="Kohara Y."/>
            <person name="Fujiyama A."/>
            <person name="Arakawa K."/>
            <person name="Katayama T."/>
            <person name="Toyoda A."/>
            <person name="Kunieda T."/>
        </authorList>
    </citation>
    <scope>NUCLEOTIDE SEQUENCE [LARGE SCALE GENOMIC DNA]</scope>
    <source>
        <strain evidence="5 6">YOKOZUNA-1</strain>
    </source>
</reference>
<dbReference type="PROSITE" id="PS50097">
    <property type="entry name" value="BTB"/>
    <property type="match status" value="1"/>
</dbReference>
<accession>A0A1D1VQK4</accession>
<dbReference type="Gene3D" id="1.25.40.420">
    <property type="match status" value="1"/>
</dbReference>
<dbReference type="SUPFAM" id="SSF54695">
    <property type="entry name" value="POZ domain"/>
    <property type="match status" value="1"/>
</dbReference>
<comment type="subcellular location">
    <subcellularLocation>
        <location evidence="1">Cytoplasm</location>
    </subcellularLocation>
</comment>
<dbReference type="Proteomes" id="UP000186922">
    <property type="component" value="Unassembled WGS sequence"/>
</dbReference>
<comment type="caution">
    <text evidence="5">The sequence shown here is derived from an EMBL/GenBank/DDBJ whole genome shotgun (WGS) entry which is preliminary data.</text>
</comment>
<evidence type="ECO:0000256" key="1">
    <source>
        <dbReference type="ARBA" id="ARBA00004496"/>
    </source>
</evidence>
<sequence length="515" mass="56893">MSLKKPKSTLKADAPGFLTVDSVPGRLPRQQRIMGSVSTEEVDNVFVQAPSTDQEGDGAEEGLQIPEPAVRPGTPTPNWQCERSSLLDRSQFLLENNEALSDVVFIVGKGIMQREIPAHRFLLAMGSPVFETMFFGPTRQVADGQDVHLPDIEPAAFRNLLRFVYTDDVSGIDDETVMPTLYAAKKYTMPQLQGACVDFLRKNTRPENVFVVLEQAQQSEEPELVDQCLDLIDRCTHSVISTKEFHHISFQLLRMVLQRDGLSARELELFNSLVRWADSESERRELEINSLNRRKMMGAALFDIRFPLMSVEEFANGPGQSDVLTAEETRDLFLHMFAANKPEIPFSATPRRGPCGQEYTVTRFTEVGGSWGYGGGADCIRFSVDHDIALLGCGIYGGNDGSTTYAIVIDIKTDTQSGSSLLHQTTELQTDGSKTIFRVLFKEPVMVRAGNTYSISVLFEGPPTFRGMHGSSKISTVVAGQTESACTFLYSDSPDSQNGTSLSEGQIPSLIFCLV</sequence>
<proteinExistence type="predicted"/>
<evidence type="ECO:0000313" key="6">
    <source>
        <dbReference type="Proteomes" id="UP000186922"/>
    </source>
</evidence>
<evidence type="ECO:0000313" key="5">
    <source>
        <dbReference type="EMBL" id="GAV01224.1"/>
    </source>
</evidence>
<keyword evidence="6" id="KW-1185">Reference proteome</keyword>
<dbReference type="InterPro" id="IPR012983">
    <property type="entry name" value="PHR"/>
</dbReference>
<evidence type="ECO:0000256" key="2">
    <source>
        <dbReference type="ARBA" id="ARBA00022490"/>
    </source>
</evidence>
<dbReference type="InterPro" id="IPR038648">
    <property type="entry name" value="PHR_sf"/>
</dbReference>
<dbReference type="InterPro" id="IPR011705">
    <property type="entry name" value="BACK"/>
</dbReference>
<feature type="region of interest" description="Disordered" evidence="3">
    <location>
        <begin position="51"/>
        <end position="77"/>
    </location>
</feature>
<dbReference type="OrthoDB" id="636773at2759"/>
<dbReference type="InterPro" id="IPR011333">
    <property type="entry name" value="SKP1/BTB/POZ_sf"/>
</dbReference>
<keyword evidence="2" id="KW-0963">Cytoplasm</keyword>
<dbReference type="Pfam" id="PF00651">
    <property type="entry name" value="BTB"/>
    <property type="match status" value="1"/>
</dbReference>
<dbReference type="Gene3D" id="3.30.710.10">
    <property type="entry name" value="Potassium Channel Kv1.1, Chain A"/>
    <property type="match status" value="1"/>
</dbReference>
<dbReference type="Gene3D" id="2.60.120.820">
    <property type="entry name" value="PHR domain"/>
    <property type="match status" value="1"/>
</dbReference>
<dbReference type="GO" id="GO:0005829">
    <property type="term" value="C:cytosol"/>
    <property type="evidence" value="ECO:0007669"/>
    <property type="project" value="TreeGrafter"/>
</dbReference>
<dbReference type="SMART" id="SM00225">
    <property type="entry name" value="BTB"/>
    <property type="match status" value="1"/>
</dbReference>
<dbReference type="Pfam" id="PF07707">
    <property type="entry name" value="BACK"/>
    <property type="match status" value="1"/>
</dbReference>
<feature type="region of interest" description="Disordered" evidence="3">
    <location>
        <begin position="1"/>
        <end position="23"/>
    </location>
</feature>
<evidence type="ECO:0000256" key="3">
    <source>
        <dbReference type="SAM" id="MobiDB-lite"/>
    </source>
</evidence>
<organism evidence="5 6">
    <name type="scientific">Ramazzottius varieornatus</name>
    <name type="common">Water bear</name>
    <name type="synonym">Tardigrade</name>
    <dbReference type="NCBI Taxonomy" id="947166"/>
    <lineage>
        <taxon>Eukaryota</taxon>
        <taxon>Metazoa</taxon>
        <taxon>Ecdysozoa</taxon>
        <taxon>Tardigrada</taxon>
        <taxon>Eutardigrada</taxon>
        <taxon>Parachela</taxon>
        <taxon>Hypsibioidea</taxon>
        <taxon>Ramazzottiidae</taxon>
        <taxon>Ramazzottius</taxon>
    </lineage>
</organism>
<dbReference type="PANTHER" id="PTHR45774">
    <property type="entry name" value="BTB/POZ DOMAIN-CONTAINING"/>
    <property type="match status" value="1"/>
</dbReference>
<evidence type="ECO:0000259" key="4">
    <source>
        <dbReference type="PROSITE" id="PS50097"/>
    </source>
</evidence>
<feature type="domain" description="BTB" evidence="4">
    <location>
        <begin position="101"/>
        <end position="173"/>
    </location>
</feature>
<gene>
    <name evidence="5" type="primary">RvY_11966</name>
    <name evidence="5" type="synonym">RvY_11966.1</name>
    <name evidence="5" type="ORF">RvY_11966-1</name>
</gene>
<dbReference type="GO" id="GO:0022008">
    <property type="term" value="P:neurogenesis"/>
    <property type="evidence" value="ECO:0007669"/>
    <property type="project" value="TreeGrafter"/>
</dbReference>
<dbReference type="EMBL" id="BDGG01000007">
    <property type="protein sequence ID" value="GAV01224.1"/>
    <property type="molecule type" value="Genomic_DNA"/>
</dbReference>
<dbReference type="Pfam" id="PF08005">
    <property type="entry name" value="PHR"/>
    <property type="match status" value="1"/>
</dbReference>
<dbReference type="SMART" id="SM00875">
    <property type="entry name" value="BACK"/>
    <property type="match status" value="1"/>
</dbReference>
<dbReference type="InterPro" id="IPR000210">
    <property type="entry name" value="BTB/POZ_dom"/>
</dbReference>
<name>A0A1D1VQK4_RAMVA</name>